<evidence type="ECO:0000256" key="2">
    <source>
        <dbReference type="ARBA" id="ARBA00022692"/>
    </source>
</evidence>
<dbReference type="PANTHER" id="PTHR24186">
    <property type="entry name" value="PROTEIN PHOSPHATASE 1 REGULATORY SUBUNIT"/>
    <property type="match status" value="1"/>
</dbReference>
<dbReference type="AlphaFoldDB" id="A0A0K9PWM1"/>
<sequence length="672" mass="74999">MTTGDEKIMDMKLLKGVRSGDVSQLKSFVKYPNIDSICMSVTAGKNNILHIAARSGRKEYAMELVSLVSSSTFRSLLIQPDCGGNTPLHCAVLAGHSDFVSFLVSKMDDVGIEKKNHQGDTALHLAAARDSDEDLEIVKILVEACEGRLGSDVNYAEEYPIYVAAERGGFKIMEYLLKFREFPATGPDGKSALHAAVARSRAAIFSTRLVKARPELLTKQDDRGSTPLHYVASCGDQMITKLLLAYGDDHATKSSDIEEYGTGGLNNFHLWSNHVAHICDNKHKPPIHVAAVMGHVGVVKSILESRPDACELVDDRGRNFLHVAVKHKRINVVKYVIEEDELRDLLTNQQDNNGDTSLHLAVRNHHLEIVRLLLKVEKIAKLLRNFQGMKPLDLAASDLKSSHMEYRMFKVIKNLIESGAEFSAKRLDLVVVENTSDANKKQEKEEIERCRAIADNLTIVSVLIATVTFAAAFTLPGGYKSDPGTDAGMAVLTNRNAFQIFLISNTLAMITSIVVTYLLVQTRSQDHDVRMQSIQTSRGLMKISIAGMSLAFATGTYVVISTDSEWLALVVIVMSCFVPIALYTIKIWPSWYRVVVNGFNKMMMKVFDGAFEMLFVRELELRSIGKWKPSFIRQQISQRKRIDLWRPNSMTYFHTPQATLAPGLKPFTIREY</sequence>
<dbReference type="Pfam" id="PF13637">
    <property type="entry name" value="Ank_4"/>
    <property type="match status" value="1"/>
</dbReference>
<evidence type="ECO:0000256" key="1">
    <source>
        <dbReference type="ARBA" id="ARBA00004141"/>
    </source>
</evidence>
<feature type="repeat" description="ANK" evidence="7">
    <location>
        <begin position="83"/>
        <end position="115"/>
    </location>
</feature>
<gene>
    <name evidence="10" type="ORF">ZOSMA_148G00110</name>
</gene>
<keyword evidence="6 8" id="KW-0472">Membrane</keyword>
<dbReference type="Gene3D" id="1.25.40.20">
    <property type="entry name" value="Ankyrin repeat-containing domain"/>
    <property type="match status" value="2"/>
</dbReference>
<comment type="caution">
    <text evidence="10">The sequence shown here is derived from an EMBL/GenBank/DDBJ whole genome shotgun (WGS) entry which is preliminary data.</text>
</comment>
<accession>A0A0K9PWM1</accession>
<feature type="transmembrane region" description="Helical" evidence="8">
    <location>
        <begin position="457"/>
        <end position="477"/>
    </location>
</feature>
<comment type="subcellular location">
    <subcellularLocation>
        <location evidence="1">Membrane</location>
        <topology evidence="1">Multi-pass membrane protein</topology>
    </subcellularLocation>
</comment>
<protein>
    <recommendedName>
        <fullName evidence="9">PGG domain-containing protein</fullName>
    </recommendedName>
</protein>
<dbReference type="Pfam" id="PF13962">
    <property type="entry name" value="PGG"/>
    <property type="match status" value="1"/>
</dbReference>
<keyword evidence="3" id="KW-0677">Repeat</keyword>
<dbReference type="Proteomes" id="UP000036987">
    <property type="component" value="Unassembled WGS sequence"/>
</dbReference>
<feature type="transmembrane region" description="Helical" evidence="8">
    <location>
        <begin position="540"/>
        <end position="560"/>
    </location>
</feature>
<keyword evidence="5 7" id="KW-0040">ANK repeat</keyword>
<evidence type="ECO:0000256" key="7">
    <source>
        <dbReference type="PROSITE-ProRule" id="PRU00023"/>
    </source>
</evidence>
<dbReference type="PANTHER" id="PTHR24186:SF50">
    <property type="entry name" value="ANKYRIN REPEAT-CONTAINING PROTEIN ITN1-LIKE ISOFORM X1"/>
    <property type="match status" value="1"/>
</dbReference>
<evidence type="ECO:0000256" key="3">
    <source>
        <dbReference type="ARBA" id="ARBA00022737"/>
    </source>
</evidence>
<keyword evidence="4 8" id="KW-1133">Transmembrane helix</keyword>
<feature type="repeat" description="ANK" evidence="7">
    <location>
        <begin position="118"/>
        <end position="143"/>
    </location>
</feature>
<feature type="repeat" description="ANK" evidence="7">
    <location>
        <begin position="353"/>
        <end position="375"/>
    </location>
</feature>
<evidence type="ECO:0000259" key="9">
    <source>
        <dbReference type="Pfam" id="PF13962"/>
    </source>
</evidence>
<proteinExistence type="predicted"/>
<dbReference type="PROSITE" id="PS50297">
    <property type="entry name" value="ANK_REP_REGION"/>
    <property type="match status" value="4"/>
</dbReference>
<reference evidence="11" key="1">
    <citation type="journal article" date="2016" name="Nature">
        <title>The genome of the seagrass Zostera marina reveals angiosperm adaptation to the sea.</title>
        <authorList>
            <person name="Olsen J.L."/>
            <person name="Rouze P."/>
            <person name="Verhelst B."/>
            <person name="Lin Y.-C."/>
            <person name="Bayer T."/>
            <person name="Collen J."/>
            <person name="Dattolo E."/>
            <person name="De Paoli E."/>
            <person name="Dittami S."/>
            <person name="Maumus F."/>
            <person name="Michel G."/>
            <person name="Kersting A."/>
            <person name="Lauritano C."/>
            <person name="Lohaus R."/>
            <person name="Toepel M."/>
            <person name="Tonon T."/>
            <person name="Vanneste K."/>
            <person name="Amirebrahimi M."/>
            <person name="Brakel J."/>
            <person name="Bostroem C."/>
            <person name="Chovatia M."/>
            <person name="Grimwood J."/>
            <person name="Jenkins J.W."/>
            <person name="Jueterbock A."/>
            <person name="Mraz A."/>
            <person name="Stam W.T."/>
            <person name="Tice H."/>
            <person name="Bornberg-Bauer E."/>
            <person name="Green P.J."/>
            <person name="Pearson G.A."/>
            <person name="Procaccini G."/>
            <person name="Duarte C.M."/>
            <person name="Schmutz J."/>
            <person name="Reusch T.B.H."/>
            <person name="Van de Peer Y."/>
        </authorList>
    </citation>
    <scope>NUCLEOTIDE SEQUENCE [LARGE SCALE GENOMIC DNA]</scope>
    <source>
        <strain evidence="11">cv. Finnish</strain>
    </source>
</reference>
<feature type="transmembrane region" description="Helical" evidence="8">
    <location>
        <begin position="497"/>
        <end position="520"/>
    </location>
</feature>
<organism evidence="10 11">
    <name type="scientific">Zostera marina</name>
    <name type="common">Eelgrass</name>
    <dbReference type="NCBI Taxonomy" id="29655"/>
    <lineage>
        <taxon>Eukaryota</taxon>
        <taxon>Viridiplantae</taxon>
        <taxon>Streptophyta</taxon>
        <taxon>Embryophyta</taxon>
        <taxon>Tracheophyta</taxon>
        <taxon>Spermatophyta</taxon>
        <taxon>Magnoliopsida</taxon>
        <taxon>Liliopsida</taxon>
        <taxon>Zosteraceae</taxon>
        <taxon>Zostera</taxon>
    </lineage>
</organism>
<evidence type="ECO:0000256" key="4">
    <source>
        <dbReference type="ARBA" id="ARBA00022989"/>
    </source>
</evidence>
<dbReference type="InterPro" id="IPR036770">
    <property type="entry name" value="Ankyrin_rpt-contain_sf"/>
</dbReference>
<feature type="repeat" description="ANK" evidence="7">
    <location>
        <begin position="223"/>
        <end position="255"/>
    </location>
</feature>
<feature type="domain" description="PGG" evidence="9">
    <location>
        <begin position="454"/>
        <end position="559"/>
    </location>
</feature>
<dbReference type="EMBL" id="LFYR01000580">
    <property type="protein sequence ID" value="KMZ73463.1"/>
    <property type="molecule type" value="Genomic_DNA"/>
</dbReference>
<dbReference type="Pfam" id="PF12796">
    <property type="entry name" value="Ank_2"/>
    <property type="match status" value="3"/>
</dbReference>
<dbReference type="SUPFAM" id="SSF48403">
    <property type="entry name" value="Ankyrin repeat"/>
    <property type="match status" value="1"/>
</dbReference>
<evidence type="ECO:0000313" key="11">
    <source>
        <dbReference type="Proteomes" id="UP000036987"/>
    </source>
</evidence>
<dbReference type="SMART" id="SM00248">
    <property type="entry name" value="ANK"/>
    <property type="match status" value="9"/>
</dbReference>
<dbReference type="InterPro" id="IPR026961">
    <property type="entry name" value="PGG_dom"/>
</dbReference>
<evidence type="ECO:0000256" key="8">
    <source>
        <dbReference type="SAM" id="Phobius"/>
    </source>
</evidence>
<keyword evidence="11" id="KW-1185">Reference proteome</keyword>
<dbReference type="GO" id="GO:0016020">
    <property type="term" value="C:membrane"/>
    <property type="evidence" value="ECO:0000318"/>
    <property type="project" value="GO_Central"/>
</dbReference>
<dbReference type="PRINTS" id="PR01415">
    <property type="entry name" value="ANKYRIN"/>
</dbReference>
<evidence type="ECO:0000256" key="6">
    <source>
        <dbReference type="ARBA" id="ARBA00023136"/>
    </source>
</evidence>
<feature type="transmembrane region" description="Helical" evidence="8">
    <location>
        <begin position="566"/>
        <end position="585"/>
    </location>
</feature>
<name>A0A0K9PWM1_ZOSMR</name>
<evidence type="ECO:0000256" key="5">
    <source>
        <dbReference type="ARBA" id="ARBA00023043"/>
    </source>
</evidence>
<dbReference type="PROSITE" id="PS50088">
    <property type="entry name" value="ANK_REPEAT"/>
    <property type="match status" value="4"/>
</dbReference>
<dbReference type="OrthoDB" id="10040922at2759"/>
<dbReference type="STRING" id="29655.A0A0K9PWM1"/>
<keyword evidence="2 8" id="KW-0812">Transmembrane</keyword>
<dbReference type="InterPro" id="IPR002110">
    <property type="entry name" value="Ankyrin_rpt"/>
</dbReference>
<evidence type="ECO:0000313" key="10">
    <source>
        <dbReference type="EMBL" id="KMZ73463.1"/>
    </source>
</evidence>
<dbReference type="OMA" id="NIDSICM"/>